<accession>A0A9J7BRM8</accession>
<evidence type="ECO:0000313" key="1">
    <source>
        <dbReference type="EMBL" id="UWZ84426.1"/>
    </source>
</evidence>
<dbReference type="EMBL" id="CP093313">
    <property type="protein sequence ID" value="UWZ84426.1"/>
    <property type="molecule type" value="Genomic_DNA"/>
</dbReference>
<protein>
    <submittedName>
        <fullName evidence="1">RtcB family protein</fullName>
    </submittedName>
</protein>
<dbReference type="GO" id="GO:0006396">
    <property type="term" value="P:RNA processing"/>
    <property type="evidence" value="ECO:0007669"/>
    <property type="project" value="InterPro"/>
</dbReference>
<sequence length="73" mass="7883">MWLKAPLGHEVAEALGRLQRVPDVQRIAVMPDVHLANDICVGVVLAASRLIYPQASLWSSMAQTGSESTGKEL</sequence>
<dbReference type="Proteomes" id="UP001059380">
    <property type="component" value="Chromosome"/>
</dbReference>
<evidence type="ECO:0000313" key="2">
    <source>
        <dbReference type="Proteomes" id="UP001059380"/>
    </source>
</evidence>
<keyword evidence="2" id="KW-1185">Reference proteome</keyword>
<dbReference type="SUPFAM" id="SSF103365">
    <property type="entry name" value="Hypothetical protein PH1602"/>
    <property type="match status" value="1"/>
</dbReference>
<reference evidence="1" key="1">
    <citation type="submission" date="2021-04" db="EMBL/GenBank/DDBJ databases">
        <title>Phylogenetic analysis of Acidobacteriaceae.</title>
        <authorList>
            <person name="Qiu L."/>
            <person name="Zhang Q."/>
        </authorList>
    </citation>
    <scope>NUCLEOTIDE SEQUENCE</scope>
    <source>
        <strain evidence="1">DSM 25168</strain>
    </source>
</reference>
<name>A0A9J7BRM8_9BACT</name>
<proteinExistence type="predicted"/>
<dbReference type="RefSeq" id="WP_260793929.1">
    <property type="nucleotide sequence ID" value="NZ_CP093313.1"/>
</dbReference>
<dbReference type="KEGG" id="orp:MOP44_00480"/>
<dbReference type="AlphaFoldDB" id="A0A9J7BRM8"/>
<dbReference type="InterPro" id="IPR036025">
    <property type="entry name" value="RtcB-like_sf"/>
</dbReference>
<gene>
    <name evidence="1" type="ORF">MOP44_00480</name>
</gene>
<organism evidence="1 2">
    <name type="scientific">Occallatibacter riparius</name>
    <dbReference type="NCBI Taxonomy" id="1002689"/>
    <lineage>
        <taxon>Bacteria</taxon>
        <taxon>Pseudomonadati</taxon>
        <taxon>Acidobacteriota</taxon>
        <taxon>Terriglobia</taxon>
        <taxon>Terriglobales</taxon>
        <taxon>Acidobacteriaceae</taxon>
        <taxon>Occallatibacter</taxon>
    </lineage>
</organism>